<dbReference type="Proteomes" id="UP000027661">
    <property type="component" value="Unassembled WGS sequence"/>
</dbReference>
<comment type="caution">
    <text evidence="1">The sequence shown here is derived from an EMBL/GenBank/DDBJ whole genome shotgun (WGS) entry which is preliminary data.</text>
</comment>
<evidence type="ECO:0000313" key="1">
    <source>
        <dbReference type="EMBL" id="KDS44364.1"/>
    </source>
</evidence>
<proteinExistence type="predicted"/>
<reference evidence="1 2" key="1">
    <citation type="submission" date="2014-04" db="EMBL/GenBank/DDBJ databases">
        <authorList>
            <person name="Sears C."/>
            <person name="Carroll K."/>
            <person name="Sack B.R."/>
            <person name="Qadri F."/>
            <person name="Myers L.L."/>
            <person name="Chung G.-T."/>
            <person name="Escheverria P."/>
            <person name="Fraser C.M."/>
            <person name="Sadzewicz L."/>
            <person name="Shefchek K.A."/>
            <person name="Tallon L."/>
            <person name="Das S.P."/>
            <person name="Daugherty S."/>
            <person name="Mongodin E.F."/>
        </authorList>
    </citation>
    <scope>NUCLEOTIDE SEQUENCE [LARGE SCALE GENOMIC DNA]</scope>
    <source>
        <strain evidence="1 2">3975 RP4</strain>
    </source>
</reference>
<organism evidence="1 2">
    <name type="scientific">Phocaeicola vulgatus str. 3975 RP4</name>
    <dbReference type="NCBI Taxonomy" id="1339352"/>
    <lineage>
        <taxon>Bacteria</taxon>
        <taxon>Pseudomonadati</taxon>
        <taxon>Bacteroidota</taxon>
        <taxon>Bacteroidia</taxon>
        <taxon>Bacteroidales</taxon>
        <taxon>Bacteroidaceae</taxon>
        <taxon>Phocaeicola</taxon>
    </lineage>
</organism>
<accession>A0A069S3R7</accession>
<name>A0A069S3R7_PHOVU</name>
<dbReference type="AlphaFoldDB" id="A0A069S3R7"/>
<evidence type="ECO:0000313" key="2">
    <source>
        <dbReference type="Proteomes" id="UP000027661"/>
    </source>
</evidence>
<gene>
    <name evidence="1" type="ORF">M099_4308</name>
</gene>
<protein>
    <submittedName>
        <fullName evidence="1">Uncharacterized protein</fullName>
    </submittedName>
</protein>
<dbReference type="EMBL" id="JNHM01000164">
    <property type="protein sequence ID" value="KDS44364.1"/>
    <property type="molecule type" value="Genomic_DNA"/>
</dbReference>
<sequence length="49" mass="5603">MKIIFSLHSLINILILASIEAVSCQLEVEWATLGILDDVETYRRISDRI</sequence>